<dbReference type="SUPFAM" id="SSF51735">
    <property type="entry name" value="NAD(P)-binding Rossmann-fold domains"/>
    <property type="match status" value="1"/>
</dbReference>
<proteinExistence type="inferred from homology"/>
<comment type="similarity">
    <text evidence="2">Belongs to the NAD(P)-dependent epimerase/dehydratase family. Fucose synthase subfamily.</text>
</comment>
<gene>
    <name evidence="8" type="ORF">RDB_LOCUS124837</name>
</gene>
<comment type="caution">
    <text evidence="8">The sequence shown here is derived from an EMBL/GenBank/DDBJ whole genome shotgun (WGS) entry which is preliminary data.</text>
</comment>
<keyword evidence="6" id="KW-0413">Isomerase</keyword>
<accession>A0A8H3CYF8</accession>
<keyword evidence="5" id="KW-0560">Oxidoreductase</keyword>
<dbReference type="Proteomes" id="UP000663861">
    <property type="component" value="Unassembled WGS sequence"/>
</dbReference>
<organism evidence="8 9">
    <name type="scientific">Rhizoctonia solani</name>
    <dbReference type="NCBI Taxonomy" id="456999"/>
    <lineage>
        <taxon>Eukaryota</taxon>
        <taxon>Fungi</taxon>
        <taxon>Dikarya</taxon>
        <taxon>Basidiomycota</taxon>
        <taxon>Agaricomycotina</taxon>
        <taxon>Agaricomycetes</taxon>
        <taxon>Cantharellales</taxon>
        <taxon>Ceratobasidiaceae</taxon>
        <taxon>Rhizoctonia</taxon>
    </lineage>
</organism>
<dbReference type="GO" id="GO:0050577">
    <property type="term" value="F:GDP-L-fucose synthase activity"/>
    <property type="evidence" value="ECO:0007669"/>
    <property type="project" value="UniProtKB-EC"/>
</dbReference>
<evidence type="ECO:0000256" key="2">
    <source>
        <dbReference type="ARBA" id="ARBA00005959"/>
    </source>
</evidence>
<dbReference type="Gene3D" id="3.90.25.10">
    <property type="entry name" value="UDP-galactose 4-epimerase, domain 1"/>
    <property type="match status" value="2"/>
</dbReference>
<dbReference type="UniPathway" id="UPA00128">
    <property type="reaction ID" value="UER00191"/>
</dbReference>
<dbReference type="AlphaFoldDB" id="A0A8H3CYF8"/>
<keyword evidence="4" id="KW-0521">NADP</keyword>
<evidence type="ECO:0000313" key="9">
    <source>
        <dbReference type="Proteomes" id="UP000663861"/>
    </source>
</evidence>
<dbReference type="PANTHER" id="PTHR43238">
    <property type="entry name" value="GDP-L-FUCOSE SYNTHASE"/>
    <property type="match status" value="1"/>
</dbReference>
<evidence type="ECO:0000313" key="8">
    <source>
        <dbReference type="EMBL" id="CAE6502739.1"/>
    </source>
</evidence>
<dbReference type="InterPro" id="IPR001509">
    <property type="entry name" value="Epimerase_deHydtase"/>
</dbReference>
<dbReference type="CDD" id="cd05239">
    <property type="entry name" value="GDP_FS_SDR_e"/>
    <property type="match status" value="1"/>
</dbReference>
<evidence type="ECO:0000256" key="1">
    <source>
        <dbReference type="ARBA" id="ARBA00004883"/>
    </source>
</evidence>
<reference evidence="8" key="1">
    <citation type="submission" date="2021-01" db="EMBL/GenBank/DDBJ databases">
        <authorList>
            <person name="Kaushik A."/>
        </authorList>
    </citation>
    <scope>NUCLEOTIDE SEQUENCE</scope>
    <source>
        <strain evidence="8">AG4-RS23</strain>
    </source>
</reference>
<evidence type="ECO:0000259" key="7">
    <source>
        <dbReference type="Pfam" id="PF01370"/>
    </source>
</evidence>
<comment type="pathway">
    <text evidence="1">Nucleotide-sugar biosynthesis; GDP-L-fucose biosynthesis via de novo pathway; GDP-L-fucose from GDP-alpha-D-mannose: step 2/2.</text>
</comment>
<dbReference type="Pfam" id="PF01370">
    <property type="entry name" value="Epimerase"/>
    <property type="match status" value="1"/>
</dbReference>
<evidence type="ECO:0000256" key="5">
    <source>
        <dbReference type="ARBA" id="ARBA00023002"/>
    </source>
</evidence>
<dbReference type="GO" id="GO:0042351">
    <property type="term" value="P:'de novo' GDP-L-fucose biosynthetic process"/>
    <property type="evidence" value="ECO:0007669"/>
    <property type="project" value="UniProtKB-UniPathway"/>
</dbReference>
<evidence type="ECO:0000256" key="3">
    <source>
        <dbReference type="ARBA" id="ARBA00012371"/>
    </source>
</evidence>
<name>A0A8H3CYF8_9AGAM</name>
<protein>
    <recommendedName>
        <fullName evidence="3">GDP-L-fucose synthase</fullName>
        <ecNumber evidence="3">1.1.1.271</ecNumber>
    </recommendedName>
</protein>
<dbReference type="Gene3D" id="3.40.50.720">
    <property type="entry name" value="NAD(P)-binding Rossmann-like Domain"/>
    <property type="match status" value="1"/>
</dbReference>
<dbReference type="GO" id="GO:0016853">
    <property type="term" value="F:isomerase activity"/>
    <property type="evidence" value="ECO:0007669"/>
    <property type="project" value="UniProtKB-KW"/>
</dbReference>
<feature type="domain" description="NAD-dependent epimerase/dehydratase" evidence="7">
    <location>
        <begin position="5"/>
        <end position="158"/>
    </location>
</feature>
<dbReference type="InterPro" id="IPR028614">
    <property type="entry name" value="GDP_fucose/colitose_synth"/>
</dbReference>
<evidence type="ECO:0000256" key="4">
    <source>
        <dbReference type="ARBA" id="ARBA00022857"/>
    </source>
</evidence>
<dbReference type="PANTHER" id="PTHR43238:SF1">
    <property type="entry name" value="GDP-L-FUCOSE SYNTHASE"/>
    <property type="match status" value="1"/>
</dbReference>
<sequence>MSNVILVTGGSGLVGAAIKYIIETEPEGSRFGKRPGEKWVFASSSEGDLRDPAATTALFEKYKPTHVIHLAALVGGLFKNMKYKLTFLRDNVRINDNVLETSHQTHVKKLISCLSTCVFPDKVEYPLDENKIHLGPPHDSNFGYAHAKRMVDVQNQYADKVEYPLDENKIHLGPPHDSNFGYAHAKRMVDVQNHAYNEEFGDNFTSAIPTNVFGPHDNFDLEDSHVIPGLIHKCYLAKKNGTPFVVSGTGKPLRQFIYSRDLAKLFIWMLRDYESVEPLILSVGEDEEVSIKSVADAIVKAVGFEGEYKFDTSRADGQFRKPASNKKLLELTGGFEFTPFDKALDETVKWFLEHYNSGARVGKVPKA</sequence>
<evidence type="ECO:0000256" key="6">
    <source>
        <dbReference type="ARBA" id="ARBA00023235"/>
    </source>
</evidence>
<dbReference type="EMBL" id="CAJMWY010003457">
    <property type="protein sequence ID" value="CAE6502739.1"/>
    <property type="molecule type" value="Genomic_DNA"/>
</dbReference>
<dbReference type="InterPro" id="IPR036291">
    <property type="entry name" value="NAD(P)-bd_dom_sf"/>
</dbReference>
<dbReference type="HAMAP" id="MF_00956">
    <property type="entry name" value="GDP_fucose_synth"/>
    <property type="match status" value="1"/>
</dbReference>
<dbReference type="EC" id="1.1.1.271" evidence="3"/>